<feature type="region of interest" description="Disordered" evidence="2">
    <location>
        <begin position="140"/>
        <end position="172"/>
    </location>
</feature>
<feature type="compositionally biased region" description="Basic residues" evidence="2">
    <location>
        <begin position="147"/>
        <end position="172"/>
    </location>
</feature>
<accession>A0A1R2AZ43</accession>
<dbReference type="GO" id="GO:0048024">
    <property type="term" value="P:regulation of mRNA splicing, via spliceosome"/>
    <property type="evidence" value="ECO:0007669"/>
    <property type="project" value="TreeGrafter"/>
</dbReference>
<evidence type="ECO:0000313" key="5">
    <source>
        <dbReference type="Proteomes" id="UP000187209"/>
    </source>
</evidence>
<keyword evidence="1" id="KW-0507">mRNA processing</keyword>
<dbReference type="GO" id="GO:0005681">
    <property type="term" value="C:spliceosomal complex"/>
    <property type="evidence" value="ECO:0007669"/>
    <property type="project" value="TreeGrafter"/>
</dbReference>
<dbReference type="InterPro" id="IPR052225">
    <property type="entry name" value="Ser/Arg_repetitive_matrix"/>
</dbReference>
<evidence type="ECO:0000259" key="3">
    <source>
        <dbReference type="PROSITE" id="PS51025"/>
    </source>
</evidence>
<evidence type="ECO:0000256" key="1">
    <source>
        <dbReference type="ARBA" id="ARBA00022664"/>
    </source>
</evidence>
<reference evidence="4 5" key="1">
    <citation type="submission" date="2016-11" db="EMBL/GenBank/DDBJ databases">
        <title>The macronuclear genome of Stentor coeruleus: a giant cell with tiny introns.</title>
        <authorList>
            <person name="Slabodnick M."/>
            <person name="Ruby J.G."/>
            <person name="Reiff S.B."/>
            <person name="Swart E.C."/>
            <person name="Gosai S."/>
            <person name="Prabakaran S."/>
            <person name="Witkowska E."/>
            <person name="Larue G.E."/>
            <person name="Fisher S."/>
            <person name="Freeman R.M."/>
            <person name="Gunawardena J."/>
            <person name="Chu W."/>
            <person name="Stover N.A."/>
            <person name="Gregory B.D."/>
            <person name="Nowacki M."/>
            <person name="Derisi J."/>
            <person name="Roy S.W."/>
            <person name="Marshall W.F."/>
            <person name="Sood P."/>
        </authorList>
    </citation>
    <scope>NUCLEOTIDE SEQUENCE [LARGE SCALE GENOMIC DNA]</scope>
    <source>
        <strain evidence="4">WM001</strain>
    </source>
</reference>
<dbReference type="Proteomes" id="UP000187209">
    <property type="component" value="Unassembled WGS sequence"/>
</dbReference>
<feature type="domain" description="PWI" evidence="3">
    <location>
        <begin position="26"/>
        <end position="124"/>
    </location>
</feature>
<name>A0A1R2AZ43_9CILI</name>
<evidence type="ECO:0000256" key="2">
    <source>
        <dbReference type="SAM" id="MobiDB-lite"/>
    </source>
</evidence>
<dbReference type="PANTHER" id="PTHR23148">
    <property type="entry name" value="SERINE/ARGININE REGULATED NUCLEAR MATRIX PROTEIN"/>
    <property type="match status" value="1"/>
</dbReference>
<dbReference type="SMART" id="SM00311">
    <property type="entry name" value="PWI"/>
    <property type="match status" value="1"/>
</dbReference>
<dbReference type="PANTHER" id="PTHR23148:SF0">
    <property type="entry name" value="SERINE_ARGININE REPETITIVE MATRIX PROTEIN 1"/>
    <property type="match status" value="1"/>
</dbReference>
<dbReference type="GO" id="GO:0003723">
    <property type="term" value="F:RNA binding"/>
    <property type="evidence" value="ECO:0007669"/>
    <property type="project" value="TreeGrafter"/>
</dbReference>
<dbReference type="Gene3D" id="1.20.1390.10">
    <property type="entry name" value="PWI domain"/>
    <property type="match status" value="1"/>
</dbReference>
<evidence type="ECO:0000313" key="4">
    <source>
        <dbReference type="EMBL" id="OMJ69772.1"/>
    </source>
</evidence>
<comment type="caution">
    <text evidence="4">The sequence shown here is derived from an EMBL/GenBank/DDBJ whole genome shotgun (WGS) entry which is preliminary data.</text>
</comment>
<dbReference type="Pfam" id="PF01480">
    <property type="entry name" value="PWI"/>
    <property type="match status" value="1"/>
</dbReference>
<dbReference type="AlphaFoldDB" id="A0A1R2AZ43"/>
<proteinExistence type="predicted"/>
<sequence>MSRPMRGTTYEQDPRYKDKEAKFLSSYQWPLEYTMQVDMSKVDLDSIKTWISKQTTELLGVEDEILNTLIISLLEEPNACPKKIQIQIGGFLENNTEKFVLKLWRLLLSAQENPLGIPQQLINERRDELLRKKRELEKMHENVKELSKKKRKSRSRSNEHRRYRRHHSRSRS</sequence>
<dbReference type="GO" id="GO:0006397">
    <property type="term" value="P:mRNA processing"/>
    <property type="evidence" value="ECO:0007669"/>
    <property type="project" value="UniProtKB-KW"/>
</dbReference>
<organism evidence="4 5">
    <name type="scientific">Stentor coeruleus</name>
    <dbReference type="NCBI Taxonomy" id="5963"/>
    <lineage>
        <taxon>Eukaryota</taxon>
        <taxon>Sar</taxon>
        <taxon>Alveolata</taxon>
        <taxon>Ciliophora</taxon>
        <taxon>Postciliodesmatophora</taxon>
        <taxon>Heterotrichea</taxon>
        <taxon>Heterotrichida</taxon>
        <taxon>Stentoridae</taxon>
        <taxon>Stentor</taxon>
    </lineage>
</organism>
<keyword evidence="5" id="KW-1185">Reference proteome</keyword>
<gene>
    <name evidence="4" type="ORF">SteCoe_32407</name>
</gene>
<dbReference type="PROSITE" id="PS51025">
    <property type="entry name" value="PWI"/>
    <property type="match status" value="1"/>
</dbReference>
<dbReference type="SUPFAM" id="SSF101233">
    <property type="entry name" value="PWI domain"/>
    <property type="match status" value="1"/>
</dbReference>
<dbReference type="InterPro" id="IPR002483">
    <property type="entry name" value="PWI_dom"/>
</dbReference>
<dbReference type="EMBL" id="MPUH01001159">
    <property type="protein sequence ID" value="OMJ69772.1"/>
    <property type="molecule type" value="Genomic_DNA"/>
</dbReference>
<protein>
    <recommendedName>
        <fullName evidence="3">PWI domain-containing protein</fullName>
    </recommendedName>
</protein>
<dbReference type="OrthoDB" id="163257at2759"/>
<dbReference type="InterPro" id="IPR036483">
    <property type="entry name" value="PWI_dom_sf"/>
</dbReference>